<dbReference type="Gene3D" id="1.10.357.10">
    <property type="entry name" value="Tetracycline Repressor, domain 2"/>
    <property type="match status" value="1"/>
</dbReference>
<name>A0A271IXW5_9BACT</name>
<evidence type="ECO:0000256" key="1">
    <source>
        <dbReference type="ARBA" id="ARBA00023015"/>
    </source>
</evidence>
<dbReference type="Pfam" id="PF00440">
    <property type="entry name" value="TetR_N"/>
    <property type="match status" value="1"/>
</dbReference>
<keyword evidence="7" id="KW-1185">Reference proteome</keyword>
<evidence type="ECO:0000313" key="7">
    <source>
        <dbReference type="Proteomes" id="UP000216339"/>
    </source>
</evidence>
<dbReference type="OrthoDB" id="6430772at2"/>
<feature type="DNA-binding region" description="H-T-H motif" evidence="4">
    <location>
        <begin position="37"/>
        <end position="56"/>
    </location>
</feature>
<sequence length="188" mass="19871">MAARSKPPVTGDRAATRARLLAAARRQFSHAGYGQVGVREIAAEADVNAALINRYFGSKLGLFTEVVGDSFTIGNLLVGERATLGDRLARWLLRPRREGFDPTLVLLHSAPHPEAGGVLRAAIAEQVATPLAEWLGGADARERAGLVVAVLFGFALTRDVIGSGTLGGDKDTLARHLGDVLQRLIDGA</sequence>
<dbReference type="InterPro" id="IPR050109">
    <property type="entry name" value="HTH-type_TetR-like_transc_reg"/>
</dbReference>
<evidence type="ECO:0000313" key="6">
    <source>
        <dbReference type="EMBL" id="PAP76096.1"/>
    </source>
</evidence>
<keyword evidence="2 4" id="KW-0238">DNA-binding</keyword>
<dbReference type="SUPFAM" id="SSF48498">
    <property type="entry name" value="Tetracyclin repressor-like, C-terminal domain"/>
    <property type="match status" value="1"/>
</dbReference>
<evidence type="ECO:0000256" key="2">
    <source>
        <dbReference type="ARBA" id="ARBA00023125"/>
    </source>
</evidence>
<gene>
    <name evidence="6" type="ORF">BSZ37_06375</name>
</gene>
<keyword evidence="1" id="KW-0805">Transcription regulation</keyword>
<dbReference type="RefSeq" id="WP_095509737.1">
    <property type="nucleotide sequence ID" value="NZ_MQWD01000001.1"/>
</dbReference>
<dbReference type="InterPro" id="IPR009057">
    <property type="entry name" value="Homeodomain-like_sf"/>
</dbReference>
<reference evidence="6 7" key="1">
    <citation type="submission" date="2016-11" db="EMBL/GenBank/DDBJ databases">
        <title>Study of marine rhodopsin-containing bacteria.</title>
        <authorList>
            <person name="Yoshizawa S."/>
            <person name="Kumagai Y."/>
            <person name="Kogure K."/>
        </authorList>
    </citation>
    <scope>NUCLEOTIDE SEQUENCE [LARGE SCALE GENOMIC DNA]</scope>
    <source>
        <strain evidence="6 7">SAORIC-28</strain>
    </source>
</reference>
<dbReference type="Pfam" id="PF17920">
    <property type="entry name" value="TetR_C_16"/>
    <property type="match status" value="1"/>
</dbReference>
<dbReference type="EMBL" id="MQWD01000001">
    <property type="protein sequence ID" value="PAP76096.1"/>
    <property type="molecule type" value="Genomic_DNA"/>
</dbReference>
<organism evidence="6 7">
    <name type="scientific">Rubrivirga marina</name>
    <dbReference type="NCBI Taxonomy" id="1196024"/>
    <lineage>
        <taxon>Bacteria</taxon>
        <taxon>Pseudomonadati</taxon>
        <taxon>Rhodothermota</taxon>
        <taxon>Rhodothermia</taxon>
        <taxon>Rhodothermales</taxon>
        <taxon>Rubricoccaceae</taxon>
        <taxon>Rubrivirga</taxon>
    </lineage>
</organism>
<dbReference type="SUPFAM" id="SSF46689">
    <property type="entry name" value="Homeodomain-like"/>
    <property type="match status" value="1"/>
</dbReference>
<dbReference type="InterPro" id="IPR041678">
    <property type="entry name" value="TetR_C_16"/>
</dbReference>
<accession>A0A271IXW5</accession>
<dbReference type="GO" id="GO:0003700">
    <property type="term" value="F:DNA-binding transcription factor activity"/>
    <property type="evidence" value="ECO:0007669"/>
    <property type="project" value="TreeGrafter"/>
</dbReference>
<feature type="domain" description="HTH tetR-type" evidence="5">
    <location>
        <begin position="14"/>
        <end position="74"/>
    </location>
</feature>
<dbReference type="PROSITE" id="PS50977">
    <property type="entry name" value="HTH_TETR_2"/>
    <property type="match status" value="1"/>
</dbReference>
<evidence type="ECO:0000256" key="4">
    <source>
        <dbReference type="PROSITE-ProRule" id="PRU00335"/>
    </source>
</evidence>
<comment type="caution">
    <text evidence="6">The sequence shown here is derived from an EMBL/GenBank/DDBJ whole genome shotgun (WGS) entry which is preliminary data.</text>
</comment>
<proteinExistence type="predicted"/>
<dbReference type="InterPro" id="IPR036271">
    <property type="entry name" value="Tet_transcr_reg_TetR-rel_C_sf"/>
</dbReference>
<dbReference type="Proteomes" id="UP000216339">
    <property type="component" value="Unassembled WGS sequence"/>
</dbReference>
<dbReference type="PANTHER" id="PTHR30055:SF234">
    <property type="entry name" value="HTH-TYPE TRANSCRIPTIONAL REGULATOR BETI"/>
    <property type="match status" value="1"/>
</dbReference>
<protein>
    <recommendedName>
        <fullName evidence="5">HTH tetR-type domain-containing protein</fullName>
    </recommendedName>
</protein>
<evidence type="ECO:0000256" key="3">
    <source>
        <dbReference type="ARBA" id="ARBA00023163"/>
    </source>
</evidence>
<evidence type="ECO:0000259" key="5">
    <source>
        <dbReference type="PROSITE" id="PS50977"/>
    </source>
</evidence>
<dbReference type="InterPro" id="IPR001647">
    <property type="entry name" value="HTH_TetR"/>
</dbReference>
<keyword evidence="3" id="KW-0804">Transcription</keyword>
<dbReference type="PANTHER" id="PTHR30055">
    <property type="entry name" value="HTH-TYPE TRANSCRIPTIONAL REGULATOR RUTR"/>
    <property type="match status" value="1"/>
</dbReference>
<dbReference type="GO" id="GO:0000976">
    <property type="term" value="F:transcription cis-regulatory region binding"/>
    <property type="evidence" value="ECO:0007669"/>
    <property type="project" value="TreeGrafter"/>
</dbReference>
<dbReference type="AlphaFoldDB" id="A0A271IXW5"/>